<sequence length="249" mass="27933">MVQNKDGHEKKANAAKPVHTGHRERVKNKFLKEGLDGFEPHAVLELLLYYGIPLKDTNPIGHALLQKFGSLSAVFDAPYEELLKVDGMGKSAATLIKLIPQLCRRYQENLDKDKVMIFSYEEAGRILVNKFIGRPEEVIVLMLLDSRNRMIYCSVMNEGTVTTANIYVKNIVRLAVQYNAAYAILSHNHPSGDCMPSRQDLRSTEWISEALKTVEVKLIDHIIVSGNDFFSIANSGILPEVFDSGIDTE</sequence>
<dbReference type="RefSeq" id="WP_135659184.1">
    <property type="nucleotide sequence ID" value="NZ_JAJUFJ010000001.1"/>
</dbReference>
<dbReference type="GO" id="GO:0046872">
    <property type="term" value="F:metal ion binding"/>
    <property type="evidence" value="ECO:0007669"/>
    <property type="project" value="UniProtKB-KW"/>
</dbReference>
<dbReference type="InterPro" id="IPR020891">
    <property type="entry name" value="UPF0758_CS"/>
</dbReference>
<evidence type="ECO:0000256" key="2">
    <source>
        <dbReference type="ARBA" id="ARBA00022670"/>
    </source>
</evidence>
<keyword evidence="5" id="KW-0862">Zinc</keyword>
<comment type="similarity">
    <text evidence="1 7">Belongs to the UPF0758 family.</text>
</comment>
<dbReference type="Gene3D" id="1.10.150.20">
    <property type="entry name" value="5' to 3' exonuclease, C-terminal subdomain"/>
    <property type="match status" value="1"/>
</dbReference>
<evidence type="ECO:0000256" key="3">
    <source>
        <dbReference type="ARBA" id="ARBA00022723"/>
    </source>
</evidence>
<dbReference type="PROSITE" id="PS50249">
    <property type="entry name" value="MPN"/>
    <property type="match status" value="1"/>
</dbReference>
<dbReference type="CDD" id="cd08071">
    <property type="entry name" value="MPN_DUF2466"/>
    <property type="match status" value="1"/>
</dbReference>
<dbReference type="EMBL" id="SRMQ01000005">
    <property type="protein sequence ID" value="TGJ76488.1"/>
    <property type="molecule type" value="Genomic_DNA"/>
</dbReference>
<evidence type="ECO:0000256" key="8">
    <source>
        <dbReference type="SAM" id="MobiDB-lite"/>
    </source>
</evidence>
<accession>A0A4Z0Y959</accession>
<keyword evidence="11" id="KW-1185">Reference proteome</keyword>
<keyword evidence="3" id="KW-0479">Metal-binding</keyword>
<dbReference type="PROSITE" id="PS01302">
    <property type="entry name" value="UPF0758"/>
    <property type="match status" value="1"/>
</dbReference>
<dbReference type="InterPro" id="IPR001405">
    <property type="entry name" value="UPF0758"/>
</dbReference>
<feature type="compositionally biased region" description="Basic and acidic residues" evidence="8">
    <location>
        <begin position="1"/>
        <end position="12"/>
    </location>
</feature>
<keyword evidence="6" id="KW-0482">Metalloprotease</keyword>
<dbReference type="PANTHER" id="PTHR30471">
    <property type="entry name" value="DNA REPAIR PROTEIN RADC"/>
    <property type="match status" value="1"/>
</dbReference>
<dbReference type="AlphaFoldDB" id="A0A4Z0Y959"/>
<gene>
    <name evidence="10" type="ORF">CAGA_13990</name>
</gene>
<evidence type="ECO:0000313" key="11">
    <source>
        <dbReference type="Proteomes" id="UP000297714"/>
    </source>
</evidence>
<protein>
    <recommendedName>
        <fullName evidence="9">MPN domain-containing protein</fullName>
    </recommendedName>
</protein>
<dbReference type="InterPro" id="IPR025657">
    <property type="entry name" value="RadC_JAB"/>
</dbReference>
<evidence type="ECO:0000256" key="1">
    <source>
        <dbReference type="ARBA" id="ARBA00010243"/>
    </source>
</evidence>
<evidence type="ECO:0000256" key="4">
    <source>
        <dbReference type="ARBA" id="ARBA00022801"/>
    </source>
</evidence>
<proteinExistence type="inferred from homology"/>
<evidence type="ECO:0000256" key="5">
    <source>
        <dbReference type="ARBA" id="ARBA00022833"/>
    </source>
</evidence>
<name>A0A4Z0Y959_9FIRM</name>
<dbReference type="SUPFAM" id="SSF102712">
    <property type="entry name" value="JAB1/MPN domain"/>
    <property type="match status" value="1"/>
</dbReference>
<dbReference type="OrthoDB" id="9804482at2"/>
<feature type="region of interest" description="Disordered" evidence="8">
    <location>
        <begin position="1"/>
        <end position="23"/>
    </location>
</feature>
<dbReference type="Proteomes" id="UP000297714">
    <property type="component" value="Unassembled WGS sequence"/>
</dbReference>
<evidence type="ECO:0000313" key="10">
    <source>
        <dbReference type="EMBL" id="TGJ76488.1"/>
    </source>
</evidence>
<comment type="caution">
    <text evidence="10">The sequence shown here is derived from an EMBL/GenBank/DDBJ whole genome shotgun (WGS) entry which is preliminary data.</text>
</comment>
<feature type="domain" description="MPN" evidence="9">
    <location>
        <begin position="116"/>
        <end position="238"/>
    </location>
</feature>
<evidence type="ECO:0000256" key="7">
    <source>
        <dbReference type="RuleBase" id="RU003797"/>
    </source>
</evidence>
<evidence type="ECO:0000256" key="6">
    <source>
        <dbReference type="ARBA" id="ARBA00023049"/>
    </source>
</evidence>
<organism evidence="10 11">
    <name type="scientific">Caproiciproducens galactitolivorans</name>
    <dbReference type="NCBI Taxonomy" id="642589"/>
    <lineage>
        <taxon>Bacteria</taxon>
        <taxon>Bacillati</taxon>
        <taxon>Bacillota</taxon>
        <taxon>Clostridia</taxon>
        <taxon>Eubacteriales</taxon>
        <taxon>Acutalibacteraceae</taxon>
        <taxon>Caproiciproducens</taxon>
    </lineage>
</organism>
<dbReference type="InterPro" id="IPR010994">
    <property type="entry name" value="RuvA_2-like"/>
</dbReference>
<keyword evidence="4" id="KW-0378">Hydrolase</keyword>
<keyword evidence="2" id="KW-0645">Protease</keyword>
<dbReference type="GO" id="GO:0008237">
    <property type="term" value="F:metallopeptidase activity"/>
    <property type="evidence" value="ECO:0007669"/>
    <property type="project" value="UniProtKB-KW"/>
</dbReference>
<dbReference type="GO" id="GO:0006508">
    <property type="term" value="P:proteolysis"/>
    <property type="evidence" value="ECO:0007669"/>
    <property type="project" value="UniProtKB-KW"/>
</dbReference>
<evidence type="ECO:0000259" key="9">
    <source>
        <dbReference type="PROSITE" id="PS50249"/>
    </source>
</evidence>
<dbReference type="NCBIfam" id="TIGR00608">
    <property type="entry name" value="radc"/>
    <property type="match status" value="1"/>
</dbReference>
<dbReference type="Gene3D" id="3.40.140.10">
    <property type="entry name" value="Cytidine Deaminase, domain 2"/>
    <property type="match status" value="1"/>
</dbReference>
<dbReference type="InterPro" id="IPR037518">
    <property type="entry name" value="MPN"/>
</dbReference>
<dbReference type="PANTHER" id="PTHR30471:SF3">
    <property type="entry name" value="UPF0758 PROTEIN YEES-RELATED"/>
    <property type="match status" value="1"/>
</dbReference>
<dbReference type="SUPFAM" id="SSF47781">
    <property type="entry name" value="RuvA domain 2-like"/>
    <property type="match status" value="1"/>
</dbReference>
<reference evidence="10 11" key="1">
    <citation type="submission" date="2019-04" db="EMBL/GenBank/DDBJ databases">
        <authorList>
            <person name="Poehlein A."/>
            <person name="Bengelsdorf F.R."/>
            <person name="Duerre P."/>
            <person name="Daniel R."/>
        </authorList>
    </citation>
    <scope>NUCLEOTIDE SEQUENCE [LARGE SCALE GENOMIC DNA]</scope>
    <source>
        <strain evidence="10 11">BS-1</strain>
    </source>
</reference>
<dbReference type="Pfam" id="PF04002">
    <property type="entry name" value="RadC"/>
    <property type="match status" value="1"/>
</dbReference>